<proteinExistence type="inferred from homology"/>
<dbReference type="EMBL" id="CP001390">
    <property type="protein sequence ID" value="ACM19321.1"/>
    <property type="molecule type" value="Genomic_DNA"/>
</dbReference>
<dbReference type="PANTHER" id="PTHR43673:SF10">
    <property type="entry name" value="NADH DEHYDROGENASE_NAD(P)H NITROREDUCTASE XCC3605-RELATED"/>
    <property type="match status" value="1"/>
</dbReference>
<keyword evidence="5" id="KW-1185">Reference proteome</keyword>
<reference evidence="4 5" key="1">
    <citation type="submission" date="2009-01" db="EMBL/GenBank/DDBJ databases">
        <title>Complete sequence of Geobacter sp. FRC-32.</title>
        <authorList>
            <consortium name="US DOE Joint Genome Institute"/>
            <person name="Lucas S."/>
            <person name="Copeland A."/>
            <person name="Lapidus A."/>
            <person name="Glavina del Rio T."/>
            <person name="Dalin E."/>
            <person name="Tice H."/>
            <person name="Bruce D."/>
            <person name="Goodwin L."/>
            <person name="Pitluck S."/>
            <person name="Saunders E."/>
            <person name="Brettin T."/>
            <person name="Detter J.C."/>
            <person name="Han C."/>
            <person name="Larimer F."/>
            <person name="Land M."/>
            <person name="Hauser L."/>
            <person name="Kyrpides N."/>
            <person name="Ovchinnikova G."/>
            <person name="Kostka J."/>
            <person name="Richardson P."/>
        </authorList>
    </citation>
    <scope>NUCLEOTIDE SEQUENCE [LARGE SCALE GENOMIC DNA]</scope>
    <source>
        <strain evidence="5">DSM 22248 / JCM 15807 / FRC-32</strain>
    </source>
</reference>
<dbReference type="eggNOG" id="COG0778">
    <property type="taxonomic scope" value="Bacteria"/>
</dbReference>
<protein>
    <submittedName>
        <fullName evidence="4">Nitroreductase-like family 3 protein</fullName>
    </submittedName>
</protein>
<gene>
    <name evidence="4" type="ordered locus">Geob_0959</name>
</gene>
<dbReference type="InterPro" id="IPR029479">
    <property type="entry name" value="Nitroreductase"/>
</dbReference>
<dbReference type="STRING" id="316067.Geob_0959"/>
<evidence type="ECO:0000313" key="4">
    <source>
        <dbReference type="EMBL" id="ACM19321.1"/>
    </source>
</evidence>
<dbReference type="AlphaFoldDB" id="B9M2E2"/>
<dbReference type="PANTHER" id="PTHR43673">
    <property type="entry name" value="NAD(P)H NITROREDUCTASE YDGI-RELATED"/>
    <property type="match status" value="1"/>
</dbReference>
<dbReference type="KEGG" id="geo:Geob_0959"/>
<sequence>MNTLDAIKTRRSIRRFSHKPVEPGMLHAVLDAARMAPSWANMQCWRFVVVTDAATRKKLSELSFVAAFFAPRGYQTNPAQAAVAEAPVVIVLCADPAQSGEMGGQPYYMTDAGIAAQNIMLAAHSLGLGSVFVGLFYARKLHELLYIPENIRIVGLIPIGHPHDTITEVPKRKPLEEVVFYGKWKGSSFIE</sequence>
<dbReference type="OrthoDB" id="9798230at2"/>
<comment type="similarity">
    <text evidence="1">Belongs to the nitroreductase family.</text>
</comment>
<evidence type="ECO:0000256" key="2">
    <source>
        <dbReference type="ARBA" id="ARBA00023002"/>
    </source>
</evidence>
<feature type="domain" description="Nitroreductase" evidence="3">
    <location>
        <begin position="7"/>
        <end position="161"/>
    </location>
</feature>
<evidence type="ECO:0000313" key="5">
    <source>
        <dbReference type="Proteomes" id="UP000007721"/>
    </source>
</evidence>
<accession>B9M2E2</accession>
<dbReference type="Proteomes" id="UP000007721">
    <property type="component" value="Chromosome"/>
</dbReference>
<dbReference type="GO" id="GO:0016491">
    <property type="term" value="F:oxidoreductase activity"/>
    <property type="evidence" value="ECO:0007669"/>
    <property type="project" value="UniProtKB-KW"/>
</dbReference>
<dbReference type="Gene3D" id="3.40.109.10">
    <property type="entry name" value="NADH Oxidase"/>
    <property type="match status" value="1"/>
</dbReference>
<keyword evidence="2" id="KW-0560">Oxidoreductase</keyword>
<evidence type="ECO:0000259" key="3">
    <source>
        <dbReference type="Pfam" id="PF00881"/>
    </source>
</evidence>
<dbReference type="Pfam" id="PF00881">
    <property type="entry name" value="Nitroreductase"/>
    <property type="match status" value="1"/>
</dbReference>
<dbReference type="SUPFAM" id="SSF55469">
    <property type="entry name" value="FMN-dependent nitroreductase-like"/>
    <property type="match status" value="1"/>
</dbReference>
<dbReference type="RefSeq" id="WP_012646050.1">
    <property type="nucleotide sequence ID" value="NC_011979.1"/>
</dbReference>
<organism evidence="4 5">
    <name type="scientific">Geotalea daltonii (strain DSM 22248 / JCM 15807 / FRC-32)</name>
    <name type="common">Geobacter daltonii</name>
    <dbReference type="NCBI Taxonomy" id="316067"/>
    <lineage>
        <taxon>Bacteria</taxon>
        <taxon>Pseudomonadati</taxon>
        <taxon>Thermodesulfobacteriota</taxon>
        <taxon>Desulfuromonadia</taxon>
        <taxon>Geobacterales</taxon>
        <taxon>Geobacteraceae</taxon>
        <taxon>Geotalea</taxon>
    </lineage>
</organism>
<dbReference type="InterPro" id="IPR000415">
    <property type="entry name" value="Nitroreductase-like"/>
</dbReference>
<evidence type="ECO:0000256" key="1">
    <source>
        <dbReference type="ARBA" id="ARBA00007118"/>
    </source>
</evidence>
<dbReference type="HOGENOM" id="CLU_070764_7_1_7"/>
<name>B9M2E2_GEODF</name>